<evidence type="ECO:0000313" key="1">
    <source>
        <dbReference type="EMBL" id="CAL4142546.1"/>
    </source>
</evidence>
<sequence length="146" mass="15621">MGMYAHVSTSRECLLDPNCTQIRQVPCGQNVRMYSPAPGATFPVGENMQLTHLQRTSSNPQLLDPQQQVIPYPYVVIPHQPVISMPSNMGYTMPHYQLHSGETGHLVCDLSRSSSPGLGSASPAPNVITSVGAPTGAVPCHNLSAI</sequence>
<dbReference type="Proteomes" id="UP001497623">
    <property type="component" value="Unassembled WGS sequence"/>
</dbReference>
<organism evidence="1 2">
    <name type="scientific">Meganyctiphanes norvegica</name>
    <name type="common">Northern krill</name>
    <name type="synonym">Thysanopoda norvegica</name>
    <dbReference type="NCBI Taxonomy" id="48144"/>
    <lineage>
        <taxon>Eukaryota</taxon>
        <taxon>Metazoa</taxon>
        <taxon>Ecdysozoa</taxon>
        <taxon>Arthropoda</taxon>
        <taxon>Crustacea</taxon>
        <taxon>Multicrustacea</taxon>
        <taxon>Malacostraca</taxon>
        <taxon>Eumalacostraca</taxon>
        <taxon>Eucarida</taxon>
        <taxon>Euphausiacea</taxon>
        <taxon>Euphausiidae</taxon>
        <taxon>Meganyctiphanes</taxon>
    </lineage>
</organism>
<proteinExistence type="predicted"/>
<keyword evidence="2" id="KW-1185">Reference proteome</keyword>
<dbReference type="AlphaFoldDB" id="A0AAV2RWC7"/>
<protein>
    <submittedName>
        <fullName evidence="1">Uncharacterized protein</fullName>
    </submittedName>
</protein>
<accession>A0AAV2RWC7</accession>
<comment type="caution">
    <text evidence="1">The sequence shown here is derived from an EMBL/GenBank/DDBJ whole genome shotgun (WGS) entry which is preliminary data.</text>
</comment>
<gene>
    <name evidence="1" type="ORF">MNOR_LOCUS29145</name>
</gene>
<feature type="non-terminal residue" evidence="1">
    <location>
        <position position="146"/>
    </location>
</feature>
<dbReference type="EMBL" id="CAXKWB010033265">
    <property type="protein sequence ID" value="CAL4142546.1"/>
    <property type="molecule type" value="Genomic_DNA"/>
</dbReference>
<reference evidence="1 2" key="1">
    <citation type="submission" date="2024-05" db="EMBL/GenBank/DDBJ databases">
        <authorList>
            <person name="Wallberg A."/>
        </authorList>
    </citation>
    <scope>NUCLEOTIDE SEQUENCE [LARGE SCALE GENOMIC DNA]</scope>
</reference>
<evidence type="ECO:0000313" key="2">
    <source>
        <dbReference type="Proteomes" id="UP001497623"/>
    </source>
</evidence>
<name>A0AAV2RWC7_MEGNR</name>